<feature type="domain" description="Glutamine amidotransferase type-2" evidence="11">
    <location>
        <begin position="2"/>
        <end position="190"/>
    </location>
</feature>
<evidence type="ECO:0000256" key="3">
    <source>
        <dbReference type="ARBA" id="ARBA00022598"/>
    </source>
</evidence>
<keyword evidence="5" id="KW-0547">Nucleotide-binding</keyword>
<comment type="catalytic activity">
    <reaction evidence="9">
        <text>L-aspartate + L-glutamine + ATP + H2O = L-asparagine + L-glutamate + AMP + diphosphate + H(+)</text>
        <dbReference type="Rhea" id="RHEA:12228"/>
        <dbReference type="ChEBI" id="CHEBI:15377"/>
        <dbReference type="ChEBI" id="CHEBI:15378"/>
        <dbReference type="ChEBI" id="CHEBI:29985"/>
        <dbReference type="ChEBI" id="CHEBI:29991"/>
        <dbReference type="ChEBI" id="CHEBI:30616"/>
        <dbReference type="ChEBI" id="CHEBI:33019"/>
        <dbReference type="ChEBI" id="CHEBI:58048"/>
        <dbReference type="ChEBI" id="CHEBI:58359"/>
        <dbReference type="ChEBI" id="CHEBI:456215"/>
        <dbReference type="EC" id="6.3.5.4"/>
    </reaction>
</comment>
<dbReference type="FunFam" id="3.40.50.620:FF:000031">
    <property type="entry name" value="Asparagine synthase B"/>
    <property type="match status" value="1"/>
</dbReference>
<evidence type="ECO:0000256" key="4">
    <source>
        <dbReference type="ARBA" id="ARBA00022605"/>
    </source>
</evidence>
<feature type="compositionally biased region" description="Basic residues" evidence="10">
    <location>
        <begin position="710"/>
        <end position="723"/>
    </location>
</feature>
<dbReference type="PROSITE" id="PS51278">
    <property type="entry name" value="GATASE_TYPE_2"/>
    <property type="match status" value="1"/>
</dbReference>
<dbReference type="CDD" id="cd01991">
    <property type="entry name" value="Asn_synthase_B_C"/>
    <property type="match status" value="1"/>
</dbReference>
<dbReference type="CDD" id="cd00712">
    <property type="entry name" value="AsnB"/>
    <property type="match status" value="1"/>
</dbReference>
<dbReference type="InterPro" id="IPR001962">
    <property type="entry name" value="Asn_synthase"/>
</dbReference>
<evidence type="ECO:0000256" key="7">
    <source>
        <dbReference type="ARBA" id="ARBA00022888"/>
    </source>
</evidence>
<dbReference type="Gene3D" id="3.30.470.20">
    <property type="entry name" value="ATP-grasp fold, B domain"/>
    <property type="match status" value="1"/>
</dbReference>
<dbReference type="InterPro" id="IPR033738">
    <property type="entry name" value="AsnB_N"/>
</dbReference>
<keyword evidence="8" id="KW-0315">Glutamine amidotransferase</keyword>
<dbReference type="GO" id="GO:0006529">
    <property type="term" value="P:asparagine biosynthetic process"/>
    <property type="evidence" value="ECO:0007669"/>
    <property type="project" value="UniProtKB-KW"/>
</dbReference>
<dbReference type="Proteomes" id="UP000285883">
    <property type="component" value="Unassembled WGS sequence"/>
</dbReference>
<feature type="region of interest" description="Disordered" evidence="10">
    <location>
        <begin position="1540"/>
        <end position="1610"/>
    </location>
</feature>
<feature type="compositionally biased region" description="Basic residues" evidence="10">
    <location>
        <begin position="643"/>
        <end position="657"/>
    </location>
</feature>
<dbReference type="GO" id="GO:0005829">
    <property type="term" value="C:cytosol"/>
    <property type="evidence" value="ECO:0007669"/>
    <property type="project" value="TreeGrafter"/>
</dbReference>
<evidence type="ECO:0000259" key="11">
    <source>
        <dbReference type="PROSITE" id="PS51278"/>
    </source>
</evidence>
<gene>
    <name evidence="12" type="ORF">BBI17_006295</name>
</gene>
<dbReference type="EC" id="6.3.5.4" evidence="2"/>
<dbReference type="InterPro" id="IPR004344">
    <property type="entry name" value="TTL/TTLL_fam"/>
</dbReference>
<feature type="compositionally biased region" description="Basic and acidic residues" evidence="10">
    <location>
        <begin position="616"/>
        <end position="642"/>
    </location>
</feature>
<evidence type="ECO:0000256" key="9">
    <source>
        <dbReference type="ARBA" id="ARBA00048741"/>
    </source>
</evidence>
<protein>
    <recommendedName>
        <fullName evidence="2">asparagine synthase (glutamine-hydrolyzing)</fullName>
        <ecNumber evidence="2">6.3.5.4</ecNumber>
    </recommendedName>
</protein>
<evidence type="ECO:0000256" key="2">
    <source>
        <dbReference type="ARBA" id="ARBA00012737"/>
    </source>
</evidence>
<evidence type="ECO:0000313" key="12">
    <source>
        <dbReference type="EMBL" id="RLN10417.1"/>
    </source>
</evidence>
<accession>A0A421EY54</accession>
<keyword evidence="6" id="KW-0067">ATP-binding</keyword>
<feature type="compositionally biased region" description="Acidic residues" evidence="10">
    <location>
        <begin position="1574"/>
        <end position="1588"/>
    </location>
</feature>
<dbReference type="EMBL" id="MAYM02001848">
    <property type="protein sequence ID" value="RLN10417.1"/>
    <property type="molecule type" value="Genomic_DNA"/>
</dbReference>
<evidence type="ECO:0000256" key="6">
    <source>
        <dbReference type="ARBA" id="ARBA00022840"/>
    </source>
</evidence>
<dbReference type="InterPro" id="IPR017932">
    <property type="entry name" value="GATase_2_dom"/>
</dbReference>
<evidence type="ECO:0000256" key="8">
    <source>
        <dbReference type="ARBA" id="ARBA00022962"/>
    </source>
</evidence>
<dbReference type="PANTHER" id="PTHR11772:SF2">
    <property type="entry name" value="ASPARAGINE SYNTHETASE [GLUTAMINE-HYDROLYZING]"/>
    <property type="match status" value="1"/>
</dbReference>
<dbReference type="NCBIfam" id="TIGR01536">
    <property type="entry name" value="asn_synth_AEB"/>
    <property type="match status" value="1"/>
</dbReference>
<dbReference type="Gene3D" id="3.60.20.10">
    <property type="entry name" value="Glutamine Phosphoribosylpyrophosphate, subunit 1, domain 1"/>
    <property type="match status" value="1"/>
</dbReference>
<feature type="region of interest" description="Disordered" evidence="10">
    <location>
        <begin position="553"/>
        <end position="868"/>
    </location>
</feature>
<dbReference type="Pfam" id="PF13537">
    <property type="entry name" value="GATase_7"/>
    <property type="match status" value="1"/>
</dbReference>
<keyword evidence="4" id="KW-0028">Amino-acid biosynthesis</keyword>
<feature type="compositionally biased region" description="Acidic residues" evidence="10">
    <location>
        <begin position="1543"/>
        <end position="1566"/>
    </location>
</feature>
<feature type="compositionally biased region" description="Basic and acidic residues" evidence="10">
    <location>
        <begin position="566"/>
        <end position="579"/>
    </location>
</feature>
<dbReference type="Pfam" id="PF03133">
    <property type="entry name" value="TTL"/>
    <property type="match status" value="1"/>
</dbReference>
<feature type="compositionally biased region" description="Basic and acidic residues" evidence="10">
    <location>
        <begin position="700"/>
        <end position="709"/>
    </location>
</feature>
<dbReference type="Gene3D" id="3.40.50.620">
    <property type="entry name" value="HUPs"/>
    <property type="match status" value="1"/>
</dbReference>
<dbReference type="SUPFAM" id="SSF52402">
    <property type="entry name" value="Adenine nucleotide alpha hydrolases-like"/>
    <property type="match status" value="1"/>
</dbReference>
<dbReference type="PANTHER" id="PTHR11772">
    <property type="entry name" value="ASPARAGINE SYNTHETASE"/>
    <property type="match status" value="1"/>
</dbReference>
<feature type="compositionally biased region" description="Basic and acidic residues" evidence="10">
    <location>
        <begin position="814"/>
        <end position="832"/>
    </location>
</feature>
<feature type="compositionally biased region" description="Basic and acidic residues" evidence="10">
    <location>
        <begin position="732"/>
        <end position="754"/>
    </location>
</feature>
<comment type="pathway">
    <text evidence="1">Amino-acid biosynthesis; L-asparagine biosynthesis; L-asparagine from L-aspartate (L-Gln route): step 1/1.</text>
</comment>
<dbReference type="Pfam" id="PF00733">
    <property type="entry name" value="Asn_synthase"/>
    <property type="match status" value="1"/>
</dbReference>
<evidence type="ECO:0000256" key="1">
    <source>
        <dbReference type="ARBA" id="ARBA00005187"/>
    </source>
</evidence>
<dbReference type="NCBIfam" id="NF006949">
    <property type="entry name" value="PRK09431.1"/>
    <property type="match status" value="1"/>
</dbReference>
<dbReference type="SUPFAM" id="SSF56235">
    <property type="entry name" value="N-terminal nucleophile aminohydrolases (Ntn hydrolases)"/>
    <property type="match status" value="1"/>
</dbReference>
<feature type="compositionally biased region" description="Polar residues" evidence="10">
    <location>
        <begin position="757"/>
        <end position="770"/>
    </location>
</feature>
<keyword evidence="7" id="KW-0061">Asparagine biosynthesis</keyword>
<dbReference type="InterPro" id="IPR029055">
    <property type="entry name" value="Ntn_hydrolases_N"/>
</dbReference>
<dbReference type="SUPFAM" id="SSF56059">
    <property type="entry name" value="Glutathione synthetase ATP-binding domain-like"/>
    <property type="match status" value="1"/>
</dbReference>
<evidence type="ECO:0000256" key="10">
    <source>
        <dbReference type="SAM" id="MobiDB-lite"/>
    </source>
</evidence>
<dbReference type="InterPro" id="IPR006426">
    <property type="entry name" value="Asn_synth_AEB"/>
</dbReference>
<feature type="compositionally biased region" description="Acidic residues" evidence="10">
    <location>
        <begin position="688"/>
        <end position="699"/>
    </location>
</feature>
<keyword evidence="3" id="KW-0436">Ligase</keyword>
<comment type="caution">
    <text evidence="12">The sequence shown here is derived from an EMBL/GenBank/DDBJ whole genome shotgun (WGS) entry which is preliminary data.</text>
</comment>
<dbReference type="InterPro" id="IPR014729">
    <property type="entry name" value="Rossmann-like_a/b/a_fold"/>
</dbReference>
<organism evidence="12 13">
    <name type="scientific">Phytophthora kernoviae</name>
    <dbReference type="NCBI Taxonomy" id="325452"/>
    <lineage>
        <taxon>Eukaryota</taxon>
        <taxon>Sar</taxon>
        <taxon>Stramenopiles</taxon>
        <taxon>Oomycota</taxon>
        <taxon>Peronosporomycetes</taxon>
        <taxon>Peronosporales</taxon>
        <taxon>Peronosporaceae</taxon>
        <taxon>Phytophthora</taxon>
    </lineage>
</organism>
<feature type="compositionally biased region" description="Basic and acidic residues" evidence="10">
    <location>
        <begin position="839"/>
        <end position="857"/>
    </location>
</feature>
<dbReference type="GO" id="GO:0005524">
    <property type="term" value="F:ATP binding"/>
    <property type="evidence" value="ECO:0007669"/>
    <property type="project" value="UniProtKB-KW"/>
</dbReference>
<dbReference type="GO" id="GO:0004066">
    <property type="term" value="F:asparagine synthase (glutamine-hydrolyzing) activity"/>
    <property type="evidence" value="ECO:0007669"/>
    <property type="project" value="UniProtKB-EC"/>
</dbReference>
<reference evidence="12 13" key="1">
    <citation type="submission" date="2018-07" db="EMBL/GenBank/DDBJ databases">
        <title>Genome sequencing of oomycete isolates from Chile give support for New Zealand origin for Phytophthora kernoviae and make available the first Nothophytophthora sp. genome.</title>
        <authorList>
            <person name="Studholme D.J."/>
            <person name="Sanfuentes E."/>
            <person name="Panda P."/>
            <person name="Hill R."/>
            <person name="Sambles C."/>
            <person name="Grant M."/>
            <person name="Williams N.M."/>
            <person name="Mcdougal R.L."/>
        </authorList>
    </citation>
    <scope>NUCLEOTIDE SEQUENCE [LARGE SCALE GENOMIC DNA]</scope>
    <source>
        <strain evidence="12">Chile2</strain>
    </source>
</reference>
<feature type="compositionally biased region" description="Low complexity" evidence="10">
    <location>
        <begin position="599"/>
        <end position="612"/>
    </location>
</feature>
<proteinExistence type="predicted"/>
<sequence>MCGIVAILRSMMPETELRQAALEAGKSIQHRGPDWNGIRVFAERGIAIEHERLAIIDPESGAQPLVSNDPEGNITCSVNGEIYNYKELAQTLKTPYKFMTKSDCEIIIPLYLEHGPDFVHLLRGMFSFVLYDHRKDFFLAARDHMGITPMYYGYGADGSVWFASEMKALQQGCVRFEVFPPGHVFTSDTETCKRWYNPDWYAPGHLGKTPLDLKVLREAFEASVKRRMMSDVPWGVLLSGGLDSSLVASIAVREKQKLVAQGGEWINKIHSFTIGLEDSPDLKAAQEVANFLGTIHHSYTYTIQEGLDAVSEVIKYLETYDVTTIRASTPMFLMSRKIKAMGIKMVLSGEGADEVFGGYLYFHKAPSAEAFHKETVSKLQGLHQYDCLRANKSTSAWGLEARVPFLDADFLDIAMNIDTREKMIDAKAKKFEKYIIRKAFDDKENPYLPENILWRQKEQFSDGVGYGWIDSLKDLAEKSVTDRQMKHAQRLFTYNPPQSKEAYLYRSIFQKHFQPEVAAETVPGGPSIACSTPAAIEWDAAFKNAADPSGRAIAGVHHSNTLPKCNQEEEKDNNTKECDNNNNNNEEDDGEEEDKRDSLTSSRTATSSRSSLPQTREVKDKNRDFIKELEDKKRKEKEDRARHERRKKKLHEKRTRKILQDAADARRKSSSSPEVDDLNSELLRPDAPDAEPQEEDDKEVDAAAAEKQKEKVKRQKRLLKKQQAHLAKIQAKQREVQEELEMEKEREQRKREKVTQTVLNAIQDSNNRSAENAVDTDDDTDGPQQNNTAEHDKAVPERNQITPREAAPVDEQTEEQKQRAKEQREAFQRKQQEYLQKLTDQRKQKQKEEEDARLRQEKRNKKVQQGAKLRLQEAAAKQQMLAEIREKEEAEAAAAAAEKAANAGPPVDVEAMVARLSKLKDRDAQIIPEARDFASWKKRHGVGQDQKVFCMTGWYPVIREELEKRGWFYNQEKISPYFDLKWSLKSDELRHFKVEKHQYVNHFFQNAAITTKVGLIHNLRSAVWHQSVDIDEMFPRAYDLNDPSDMDSFVQDFRYGVAEGLLKELARRGLQLQKKVPGSTSIGANEALVDVVLNIARKKVKSKRPEMDCANTAALLDPLEESVDDPQSSGVGELVTDLQWEVLTNCSLDKAGHLRASLVYKKKVYTEDRMDGAVDGKGSETALSAREKRLQRHTEKIAADSFNREKARLSDLMAHVSLVKDTTFDEAIRLARKLEKLCPQFHINGGAEFMLPTLHPVAATSISKNVWIVKPAGMSRGRGIRVFNDLDQLLEYVDVENHKECQWVAQKYIENPLLVCKRKFDIRQWVLVTGWDPLTVWFNEDCYLRFSSEEYSMDDLSDQYVHLTNNSIQKLSDKFNDVYATDDGEMQVEGNMWHSDDFKKFLATKLGHPDIWNERMHPRMKEVVVQSLQCVQDMVQHRSNSCELFGYDFMVDEDLMPWLIEVNSSPACDYSTPIAKRYVESGLSGIIKVIVDHREFEQQKRSSNGTGLEEPDTGCWKRIHKAEFIGKPISSIALDFQVKGSKDEEDLVDNEDVEEEGEDDGEEEEEYKQADGGGGEEEEEEGEEESDGDIVGTEDRGKDTASTDEIDPLL</sequence>
<evidence type="ECO:0000313" key="13">
    <source>
        <dbReference type="Proteomes" id="UP000285883"/>
    </source>
</evidence>
<dbReference type="PROSITE" id="PS51221">
    <property type="entry name" value="TTL"/>
    <property type="match status" value="1"/>
</dbReference>
<dbReference type="InterPro" id="IPR050795">
    <property type="entry name" value="Asn_Synthetase"/>
</dbReference>
<name>A0A421EY54_9STRA</name>
<evidence type="ECO:0000256" key="5">
    <source>
        <dbReference type="ARBA" id="ARBA00022741"/>
    </source>
</evidence>